<evidence type="ECO:0000313" key="1">
    <source>
        <dbReference type="EMBL" id="KAJ1675551.1"/>
    </source>
</evidence>
<proteinExistence type="predicted"/>
<sequence length="89" mass="10168">RDQIRNTIIRIMLYPLILLIFRLPYTAFYLDPNASFNIYHAMYILASLQGFVNLVAFLITPGFTEFWRHITKSTNTSSSSNTAGTTTVC</sequence>
<organism evidence="1 2">
    <name type="scientific">Spiromyces aspiralis</name>
    <dbReference type="NCBI Taxonomy" id="68401"/>
    <lineage>
        <taxon>Eukaryota</taxon>
        <taxon>Fungi</taxon>
        <taxon>Fungi incertae sedis</taxon>
        <taxon>Zoopagomycota</taxon>
        <taxon>Kickxellomycotina</taxon>
        <taxon>Kickxellomycetes</taxon>
        <taxon>Kickxellales</taxon>
        <taxon>Kickxellaceae</taxon>
        <taxon>Spiromyces</taxon>
    </lineage>
</organism>
<name>A0ACC1HJP9_9FUNG</name>
<accession>A0ACC1HJP9</accession>
<gene>
    <name evidence="1" type="ORF">EV182_001043</name>
</gene>
<dbReference type="Proteomes" id="UP001145114">
    <property type="component" value="Unassembled WGS sequence"/>
</dbReference>
<protein>
    <submittedName>
        <fullName evidence="1">Uncharacterized protein</fullName>
    </submittedName>
</protein>
<comment type="caution">
    <text evidence="1">The sequence shown here is derived from an EMBL/GenBank/DDBJ whole genome shotgun (WGS) entry which is preliminary data.</text>
</comment>
<reference evidence="1" key="1">
    <citation type="submission" date="2022-06" db="EMBL/GenBank/DDBJ databases">
        <title>Phylogenomic reconstructions and comparative analyses of Kickxellomycotina fungi.</title>
        <authorList>
            <person name="Reynolds N.K."/>
            <person name="Stajich J.E."/>
            <person name="Barry K."/>
            <person name="Grigoriev I.V."/>
            <person name="Crous P."/>
            <person name="Smith M.E."/>
        </authorList>
    </citation>
    <scope>NUCLEOTIDE SEQUENCE</scope>
    <source>
        <strain evidence="1">RSA 2271</strain>
    </source>
</reference>
<feature type="non-terminal residue" evidence="1">
    <location>
        <position position="1"/>
    </location>
</feature>
<evidence type="ECO:0000313" key="2">
    <source>
        <dbReference type="Proteomes" id="UP001145114"/>
    </source>
</evidence>
<keyword evidence="2" id="KW-1185">Reference proteome</keyword>
<dbReference type="EMBL" id="JAMZIH010005256">
    <property type="protein sequence ID" value="KAJ1675551.1"/>
    <property type="molecule type" value="Genomic_DNA"/>
</dbReference>